<evidence type="ECO:0000313" key="3">
    <source>
        <dbReference type="Proteomes" id="UP000799779"/>
    </source>
</evidence>
<organism evidence="2 3">
    <name type="scientific">Amniculicola lignicola CBS 123094</name>
    <dbReference type="NCBI Taxonomy" id="1392246"/>
    <lineage>
        <taxon>Eukaryota</taxon>
        <taxon>Fungi</taxon>
        <taxon>Dikarya</taxon>
        <taxon>Ascomycota</taxon>
        <taxon>Pezizomycotina</taxon>
        <taxon>Dothideomycetes</taxon>
        <taxon>Pleosporomycetidae</taxon>
        <taxon>Pleosporales</taxon>
        <taxon>Amniculicolaceae</taxon>
        <taxon>Amniculicola</taxon>
    </lineage>
</organism>
<accession>A0A6A5X5X5</accession>
<sequence>MDGEGNDQHAEGLLLKGVVEERRERDGLWAAHWACTRFREEDGGARPHRRHSSHATHDGDEWPDGTSQTNTGRTPPNNIALTPCRPATSSRNDFHLPTWSLCPNLLTASKHLPLDKSRLPRAITWLLSCMGTHRSGAVGTLRPSMSSLAGAGGGYRQRG</sequence>
<keyword evidence="3" id="KW-1185">Reference proteome</keyword>
<protein>
    <submittedName>
        <fullName evidence="2">Uncharacterized protein</fullName>
    </submittedName>
</protein>
<proteinExistence type="predicted"/>
<gene>
    <name evidence="2" type="ORF">P154DRAFT_614555</name>
</gene>
<feature type="region of interest" description="Disordered" evidence="1">
    <location>
        <begin position="41"/>
        <end position="80"/>
    </location>
</feature>
<feature type="compositionally biased region" description="Polar residues" evidence="1">
    <location>
        <begin position="65"/>
        <end position="80"/>
    </location>
</feature>
<reference evidence="2" key="1">
    <citation type="journal article" date="2020" name="Stud. Mycol.">
        <title>101 Dothideomycetes genomes: a test case for predicting lifestyles and emergence of pathogens.</title>
        <authorList>
            <person name="Haridas S."/>
            <person name="Albert R."/>
            <person name="Binder M."/>
            <person name="Bloem J."/>
            <person name="Labutti K."/>
            <person name="Salamov A."/>
            <person name="Andreopoulos B."/>
            <person name="Baker S."/>
            <person name="Barry K."/>
            <person name="Bills G."/>
            <person name="Bluhm B."/>
            <person name="Cannon C."/>
            <person name="Castanera R."/>
            <person name="Culley D."/>
            <person name="Daum C."/>
            <person name="Ezra D."/>
            <person name="Gonzalez J."/>
            <person name="Henrissat B."/>
            <person name="Kuo A."/>
            <person name="Liang C."/>
            <person name="Lipzen A."/>
            <person name="Lutzoni F."/>
            <person name="Magnuson J."/>
            <person name="Mondo S."/>
            <person name="Nolan M."/>
            <person name="Ohm R."/>
            <person name="Pangilinan J."/>
            <person name="Park H.-J."/>
            <person name="Ramirez L."/>
            <person name="Alfaro M."/>
            <person name="Sun H."/>
            <person name="Tritt A."/>
            <person name="Yoshinaga Y."/>
            <person name="Zwiers L.-H."/>
            <person name="Turgeon B."/>
            <person name="Goodwin S."/>
            <person name="Spatafora J."/>
            <person name="Crous P."/>
            <person name="Grigoriev I."/>
        </authorList>
    </citation>
    <scope>NUCLEOTIDE SEQUENCE</scope>
    <source>
        <strain evidence="2">CBS 123094</strain>
    </source>
</reference>
<name>A0A6A5X5X5_9PLEO</name>
<dbReference type="EMBL" id="ML977556">
    <property type="protein sequence ID" value="KAF2008194.1"/>
    <property type="molecule type" value="Genomic_DNA"/>
</dbReference>
<evidence type="ECO:0000256" key="1">
    <source>
        <dbReference type="SAM" id="MobiDB-lite"/>
    </source>
</evidence>
<dbReference type="Proteomes" id="UP000799779">
    <property type="component" value="Unassembled WGS sequence"/>
</dbReference>
<dbReference type="AlphaFoldDB" id="A0A6A5X5X5"/>
<evidence type="ECO:0000313" key="2">
    <source>
        <dbReference type="EMBL" id="KAF2008194.1"/>
    </source>
</evidence>